<dbReference type="Proteomes" id="UP001396898">
    <property type="component" value="Unassembled WGS sequence"/>
</dbReference>
<feature type="compositionally biased region" description="Polar residues" evidence="1">
    <location>
        <begin position="22"/>
        <end position="33"/>
    </location>
</feature>
<comment type="caution">
    <text evidence="2">The sequence shown here is derived from an EMBL/GenBank/DDBJ whole genome shotgun (WGS) entry which is preliminary data.</text>
</comment>
<sequence length="454" mass="51961">MSQPAPNPPAPNPPAKRKYQAGLSTDGRSSATLPGTDGRYDPGQDVDMDELGPRLKLARIAIDHRQSQGRDHHPRLPNTGCPMPSNFGVPLNAMNRLQEGHQDEITPRSMVSAMLWDQAQLQEPDIAAVVNFHGWRLFEDDEAVFNEELQQWKYAMTNGNADGSDVELQYRDLLMSMRQAEYVFIPYQFRSKQQNGSDGRTKGVWVLIVMRVEAIELSKTIYDRYATDIAIVDPEQSGRERRADMIWNRLQPLLEHAHIRVDPQLGLVDNAFQVKDVEPGWSWMTGHVCYQYAHELFRRLRCLLEAGMRGHYDASFWGPFEEGYNTELARTQMLAACGNRAIEKSEYYGRFAIEFPGFASDRDAYNYRPTRLDPRTKNEKEFDGSAEAMRDPMRMVLDPDTATEIGMWSMYLDADQRESGSWRYVRAMGDLPQGQDLTRDEARYWYAIDPAGGE</sequence>
<reference evidence="2 3" key="1">
    <citation type="submission" date="2023-01" db="EMBL/GenBank/DDBJ databases">
        <title>Analysis of 21 Apiospora genomes using comparative genomics revels a genus with tremendous synthesis potential of carbohydrate active enzymes and secondary metabolites.</title>
        <authorList>
            <person name="Sorensen T."/>
        </authorList>
    </citation>
    <scope>NUCLEOTIDE SEQUENCE [LARGE SCALE GENOMIC DNA]</scope>
    <source>
        <strain evidence="2 3">CBS 20057</strain>
    </source>
</reference>
<protein>
    <submittedName>
        <fullName evidence="2">Uncharacterized protein</fullName>
    </submittedName>
</protein>
<feature type="region of interest" description="Disordered" evidence="1">
    <location>
        <begin position="1"/>
        <end position="49"/>
    </location>
</feature>
<gene>
    <name evidence="2" type="ORF">PG991_005200</name>
</gene>
<evidence type="ECO:0000313" key="3">
    <source>
        <dbReference type="Proteomes" id="UP001396898"/>
    </source>
</evidence>
<name>A0ABR1S8H9_9PEZI</name>
<accession>A0ABR1S8H9</accession>
<keyword evidence="3" id="KW-1185">Reference proteome</keyword>
<evidence type="ECO:0000256" key="1">
    <source>
        <dbReference type="SAM" id="MobiDB-lite"/>
    </source>
</evidence>
<feature type="compositionally biased region" description="Pro residues" evidence="1">
    <location>
        <begin position="1"/>
        <end position="14"/>
    </location>
</feature>
<evidence type="ECO:0000313" key="2">
    <source>
        <dbReference type="EMBL" id="KAK8028144.1"/>
    </source>
</evidence>
<organism evidence="2 3">
    <name type="scientific">Apiospora marii</name>
    <dbReference type="NCBI Taxonomy" id="335849"/>
    <lineage>
        <taxon>Eukaryota</taxon>
        <taxon>Fungi</taxon>
        <taxon>Dikarya</taxon>
        <taxon>Ascomycota</taxon>
        <taxon>Pezizomycotina</taxon>
        <taxon>Sordariomycetes</taxon>
        <taxon>Xylariomycetidae</taxon>
        <taxon>Amphisphaeriales</taxon>
        <taxon>Apiosporaceae</taxon>
        <taxon>Apiospora</taxon>
    </lineage>
</organism>
<proteinExistence type="predicted"/>
<dbReference type="EMBL" id="JAQQWI010000007">
    <property type="protein sequence ID" value="KAK8028144.1"/>
    <property type="molecule type" value="Genomic_DNA"/>
</dbReference>